<dbReference type="EMBL" id="JRRC01243166">
    <property type="protein sequence ID" value="KHG02146.1"/>
    <property type="molecule type" value="Genomic_DNA"/>
</dbReference>
<dbReference type="AlphaFoldDB" id="A0A0B0MT77"/>
<keyword evidence="2" id="KW-1185">Reference proteome</keyword>
<protein>
    <submittedName>
        <fullName evidence="1">Uncharacterized protein</fullName>
    </submittedName>
</protein>
<sequence>MYCYHVIACHNCILHCIGLGVHIV</sequence>
<reference evidence="2" key="1">
    <citation type="submission" date="2014-09" db="EMBL/GenBank/DDBJ databases">
        <authorList>
            <person name="Mudge J."/>
            <person name="Ramaraj T."/>
            <person name="Lindquist I.E."/>
            <person name="Bharti A.K."/>
            <person name="Sundararajan A."/>
            <person name="Cameron C.T."/>
            <person name="Woodward J.E."/>
            <person name="May G.D."/>
            <person name="Brubaker C."/>
            <person name="Broadhvest J."/>
            <person name="Wilkins T.A."/>
        </authorList>
    </citation>
    <scope>NUCLEOTIDE SEQUENCE</scope>
    <source>
        <strain evidence="2">cv. AKA8401</strain>
    </source>
</reference>
<accession>A0A0B0MT77</accession>
<gene>
    <name evidence="1" type="ORF">F383_23919</name>
</gene>
<proteinExistence type="predicted"/>
<dbReference type="Proteomes" id="UP000032142">
    <property type="component" value="Unassembled WGS sequence"/>
</dbReference>
<evidence type="ECO:0000313" key="2">
    <source>
        <dbReference type="Proteomes" id="UP000032142"/>
    </source>
</evidence>
<comment type="caution">
    <text evidence="1">The sequence shown here is derived from an EMBL/GenBank/DDBJ whole genome shotgun (WGS) entry which is preliminary data.</text>
</comment>
<name>A0A0B0MT77_GOSAR</name>
<organism evidence="1 2">
    <name type="scientific">Gossypium arboreum</name>
    <name type="common">Tree cotton</name>
    <name type="synonym">Gossypium nanking</name>
    <dbReference type="NCBI Taxonomy" id="29729"/>
    <lineage>
        <taxon>Eukaryota</taxon>
        <taxon>Viridiplantae</taxon>
        <taxon>Streptophyta</taxon>
        <taxon>Embryophyta</taxon>
        <taxon>Tracheophyta</taxon>
        <taxon>Spermatophyta</taxon>
        <taxon>Magnoliopsida</taxon>
        <taxon>eudicotyledons</taxon>
        <taxon>Gunneridae</taxon>
        <taxon>Pentapetalae</taxon>
        <taxon>rosids</taxon>
        <taxon>malvids</taxon>
        <taxon>Malvales</taxon>
        <taxon>Malvaceae</taxon>
        <taxon>Malvoideae</taxon>
        <taxon>Gossypium</taxon>
    </lineage>
</organism>
<evidence type="ECO:0000313" key="1">
    <source>
        <dbReference type="EMBL" id="KHG02146.1"/>
    </source>
</evidence>